<keyword evidence="3" id="KW-1185">Reference proteome</keyword>
<gene>
    <name evidence="2" type="ORF">EJB05_39278</name>
</gene>
<reference evidence="2 3" key="1">
    <citation type="journal article" date="2019" name="Sci. Rep.">
        <title>A high-quality genome of Eragrostis curvula grass provides insights into Poaceae evolution and supports new strategies to enhance forage quality.</title>
        <authorList>
            <person name="Carballo J."/>
            <person name="Santos B.A.C.M."/>
            <person name="Zappacosta D."/>
            <person name="Garbus I."/>
            <person name="Selva J.P."/>
            <person name="Gallo C.A."/>
            <person name="Diaz A."/>
            <person name="Albertini E."/>
            <person name="Caccamo M."/>
            <person name="Echenique V."/>
        </authorList>
    </citation>
    <scope>NUCLEOTIDE SEQUENCE [LARGE SCALE GENOMIC DNA]</scope>
    <source>
        <strain evidence="3">cv. Victoria</strain>
        <tissue evidence="2">Leaf</tissue>
    </source>
</reference>
<evidence type="ECO:0000313" key="3">
    <source>
        <dbReference type="Proteomes" id="UP000324897"/>
    </source>
</evidence>
<organism evidence="2 3">
    <name type="scientific">Eragrostis curvula</name>
    <name type="common">weeping love grass</name>
    <dbReference type="NCBI Taxonomy" id="38414"/>
    <lineage>
        <taxon>Eukaryota</taxon>
        <taxon>Viridiplantae</taxon>
        <taxon>Streptophyta</taxon>
        <taxon>Embryophyta</taxon>
        <taxon>Tracheophyta</taxon>
        <taxon>Spermatophyta</taxon>
        <taxon>Magnoliopsida</taxon>
        <taxon>Liliopsida</taxon>
        <taxon>Poales</taxon>
        <taxon>Poaceae</taxon>
        <taxon>PACMAD clade</taxon>
        <taxon>Chloridoideae</taxon>
        <taxon>Eragrostideae</taxon>
        <taxon>Eragrostidinae</taxon>
        <taxon>Eragrostis</taxon>
    </lineage>
</organism>
<evidence type="ECO:0008006" key="4">
    <source>
        <dbReference type="Google" id="ProtNLM"/>
    </source>
</evidence>
<dbReference type="OrthoDB" id="2402896at2759"/>
<feature type="region of interest" description="Disordered" evidence="1">
    <location>
        <begin position="209"/>
        <end position="266"/>
    </location>
</feature>
<dbReference type="AlphaFoldDB" id="A0A5J9TWH9"/>
<name>A0A5J9TWH9_9POAL</name>
<evidence type="ECO:0000256" key="1">
    <source>
        <dbReference type="SAM" id="MobiDB-lite"/>
    </source>
</evidence>
<feature type="compositionally biased region" description="Basic and acidic residues" evidence="1">
    <location>
        <begin position="219"/>
        <end position="229"/>
    </location>
</feature>
<comment type="caution">
    <text evidence="2">The sequence shown here is derived from an EMBL/GenBank/DDBJ whole genome shotgun (WGS) entry which is preliminary data.</text>
</comment>
<feature type="compositionally biased region" description="Basic and acidic residues" evidence="1">
    <location>
        <begin position="58"/>
        <end position="70"/>
    </location>
</feature>
<dbReference type="Gramene" id="TVU15740">
    <property type="protein sequence ID" value="TVU15740"/>
    <property type="gene ID" value="EJB05_39278"/>
</dbReference>
<feature type="region of interest" description="Disordered" evidence="1">
    <location>
        <begin position="1"/>
        <end position="82"/>
    </location>
</feature>
<protein>
    <recommendedName>
        <fullName evidence="4">CCT domain-containing protein</fullName>
    </recommendedName>
</protein>
<dbReference type="Proteomes" id="UP000324897">
    <property type="component" value="Unassembled WGS sequence"/>
</dbReference>
<evidence type="ECO:0000313" key="2">
    <source>
        <dbReference type="EMBL" id="TVU15740.1"/>
    </source>
</evidence>
<accession>A0A5J9TWH9</accession>
<proteinExistence type="predicted"/>
<sequence>MATPSTSGEPASGGEQPPSDPSQRRQPTSRISHIVRTYLDLSSSSKKRRAAPKSQPKAGDHGTHAARDEMAGGIAGEPSAQPSRLLRELGIRVSRYTHEERRDIILRYMQKRIGRQVVNRAASKIPSRQALAERRRRGAGGKFLGKEDPQIAAKAAENIETSALMAGQSDELLAEVEKTLQSTFADKSSGNSIKDQLTRMAQNEYLLSSSHEAQGSTGKKFEVARRRNDLGSNKRKKPRKVQPDETVAGPREGELNVTPGSIQSETRNASNQFLPDQLMQGHYVLGHNFELGNSQNLHDDLNQFDQASSVSTLQQQPFPGNGQLTQGYPDDMHGLQFVATNPQIDHQSDDQGQSSIPVWDFL</sequence>
<dbReference type="EMBL" id="RWGY01000031">
    <property type="protein sequence ID" value="TVU15740.1"/>
    <property type="molecule type" value="Genomic_DNA"/>
</dbReference>